<protein>
    <recommendedName>
        <fullName evidence="2">TPM domain-containing protein</fullName>
    </recommendedName>
</protein>
<dbReference type="Pfam" id="PF04536">
    <property type="entry name" value="TPM_phosphatase"/>
    <property type="match status" value="1"/>
</dbReference>
<dbReference type="Proteomes" id="UP000278332">
    <property type="component" value="Unassembled WGS sequence"/>
</dbReference>
<proteinExistence type="predicted"/>
<dbReference type="Proteomes" id="UP000614982">
    <property type="component" value="Unassembled WGS sequence"/>
</dbReference>
<dbReference type="EMBL" id="RBRY01000074">
    <property type="protein sequence ID" value="RMR58086.1"/>
    <property type="molecule type" value="Genomic_DNA"/>
</dbReference>
<keyword evidence="1" id="KW-1133">Transmembrane helix</keyword>
<reference evidence="4 5" key="1">
    <citation type="submission" date="2018-08" db="EMBL/GenBank/DDBJ databases">
        <title>Recombination of ecologically and evolutionarily significant loci maintains genetic cohesion in the Pseudomonas syringae species complex.</title>
        <authorList>
            <person name="Dillon M."/>
            <person name="Thakur S."/>
            <person name="Almeida R.N.D."/>
            <person name="Weir B.S."/>
            <person name="Guttman D.S."/>
        </authorList>
    </citation>
    <scope>NUCLEOTIDE SEQUENCE [LARGE SCALE GENOMIC DNA]</scope>
    <source>
        <strain evidence="4 5">ICMP 6917</strain>
    </source>
</reference>
<evidence type="ECO:0000313" key="5">
    <source>
        <dbReference type="Proteomes" id="UP000278332"/>
    </source>
</evidence>
<gene>
    <name evidence="4" type="ORF">ALP84_03744</name>
    <name evidence="3" type="ORF">PSCICP_13220</name>
</gene>
<name>A0A3M4W212_PSECI</name>
<dbReference type="Gene3D" id="3.10.310.50">
    <property type="match status" value="1"/>
</dbReference>
<organism evidence="4 5">
    <name type="scientific">Pseudomonas cichorii</name>
    <dbReference type="NCBI Taxonomy" id="36746"/>
    <lineage>
        <taxon>Bacteria</taxon>
        <taxon>Pseudomonadati</taxon>
        <taxon>Pseudomonadota</taxon>
        <taxon>Gammaproteobacteria</taxon>
        <taxon>Pseudomonadales</taxon>
        <taxon>Pseudomonadaceae</taxon>
        <taxon>Pseudomonas</taxon>
    </lineage>
</organism>
<reference evidence="3 6" key="2">
    <citation type="submission" date="2020-05" db="EMBL/GenBank/DDBJ databases">
        <title>Genetic diversity of Pseudomonas cichorii.</title>
        <authorList>
            <person name="Tani S."/>
            <person name="Yagi H."/>
            <person name="Hashimoto S."/>
            <person name="Iiyama K."/>
            <person name="Furuya N."/>
        </authorList>
    </citation>
    <scope>NUCLEOTIDE SEQUENCE [LARGE SCALE GENOMIC DNA]</scope>
    <source>
        <strain evidence="3 6">LMG 2162</strain>
    </source>
</reference>
<keyword evidence="1" id="KW-0472">Membrane</keyword>
<feature type="domain" description="TPM" evidence="2">
    <location>
        <begin position="38"/>
        <end position="160"/>
    </location>
</feature>
<accession>A0A3M4W212</accession>
<dbReference type="EMBL" id="BLWA01000002">
    <property type="protein sequence ID" value="GFM91350.1"/>
    <property type="molecule type" value="Genomic_DNA"/>
</dbReference>
<evidence type="ECO:0000313" key="3">
    <source>
        <dbReference type="EMBL" id="GFM91350.1"/>
    </source>
</evidence>
<keyword evidence="1" id="KW-0812">Transmembrane</keyword>
<dbReference type="PANTHER" id="PTHR30373">
    <property type="entry name" value="UPF0603 PROTEIN YGCG"/>
    <property type="match status" value="1"/>
</dbReference>
<dbReference type="AlphaFoldDB" id="A0A3M4W212"/>
<evidence type="ECO:0000256" key="1">
    <source>
        <dbReference type="SAM" id="Phobius"/>
    </source>
</evidence>
<dbReference type="InterPro" id="IPR007621">
    <property type="entry name" value="TPM_dom"/>
</dbReference>
<evidence type="ECO:0000313" key="4">
    <source>
        <dbReference type="EMBL" id="RMR58086.1"/>
    </source>
</evidence>
<feature type="transmembrane region" description="Helical" evidence="1">
    <location>
        <begin position="188"/>
        <end position="208"/>
    </location>
</feature>
<comment type="caution">
    <text evidence="4">The sequence shown here is derived from an EMBL/GenBank/DDBJ whole genome shotgun (WGS) entry which is preliminary data.</text>
</comment>
<evidence type="ECO:0000313" key="6">
    <source>
        <dbReference type="Proteomes" id="UP000614982"/>
    </source>
</evidence>
<dbReference type="PANTHER" id="PTHR30373:SF2">
    <property type="entry name" value="UPF0603 PROTEIN YGCG"/>
    <property type="match status" value="1"/>
</dbReference>
<keyword evidence="6" id="KW-1185">Reference proteome</keyword>
<evidence type="ECO:0000259" key="2">
    <source>
        <dbReference type="Pfam" id="PF04536"/>
    </source>
</evidence>
<sequence length="237" mass="25358">MLKFVLQHVFYAVVLWGVVLKAQAEQVALVFPPMTGNVVDSAQMLDSQATVRLAKMLQAHEQATGERVVLVTVVDLQGTTLADYGSRLGSAWGLGSNGRDDSALLIVVRDKRSVLIEAGSALDDRLTDAQASLIINMLIMPEFNRSRFATGIERGARAMVMALGGHVPEEPEPSTEFSVYDVQASSDVAWQIAGGLIVVVLLIVFACLRRAVLVCASSREGSANGNRRFGGGASGNW</sequence>